<keyword evidence="3" id="KW-1185">Reference proteome</keyword>
<gene>
    <name evidence="2" type="ORF">TKK_016455</name>
</gene>
<comment type="caution">
    <text evidence="2">The sequence shown here is derived from an EMBL/GenBank/DDBJ whole genome shotgun (WGS) entry which is preliminary data.</text>
</comment>
<dbReference type="InterPro" id="IPR055469">
    <property type="entry name" value="DUF7041"/>
</dbReference>
<evidence type="ECO:0000313" key="2">
    <source>
        <dbReference type="EMBL" id="KAL3388448.1"/>
    </source>
</evidence>
<protein>
    <recommendedName>
        <fullName evidence="1">DUF7041 domain-containing protein</fullName>
    </recommendedName>
</protein>
<dbReference type="Proteomes" id="UP001627154">
    <property type="component" value="Unassembled WGS sequence"/>
</dbReference>
<sequence length="184" mass="20491">MVLDRDDDRDQRYVQRQLEQQRLEQQRLEQQQALDIVAGDLAAAGGLAAKGALPRLQPQQNFPLANLGAAGFRASQVHRVAVRLPSFWLDKLAAWFAQAEAQFALGTITTELTKYYHVISQLDVCAAAEVEDIITNPPVNQPNTHLRQQLIVSIDCHHLKSSASVSYCTTKSSMIVSHHNFCDT</sequence>
<name>A0ABD2W6E3_9HYME</name>
<proteinExistence type="predicted"/>
<evidence type="ECO:0000259" key="1">
    <source>
        <dbReference type="Pfam" id="PF23055"/>
    </source>
</evidence>
<reference evidence="2 3" key="1">
    <citation type="journal article" date="2024" name="bioRxiv">
        <title>A reference genome for Trichogramma kaykai: A tiny desert-dwelling parasitoid wasp with competing sex-ratio distorters.</title>
        <authorList>
            <person name="Culotta J."/>
            <person name="Lindsey A.R."/>
        </authorList>
    </citation>
    <scope>NUCLEOTIDE SEQUENCE [LARGE SCALE GENOMIC DNA]</scope>
    <source>
        <strain evidence="2 3">KSX58</strain>
    </source>
</reference>
<organism evidence="2 3">
    <name type="scientific">Trichogramma kaykai</name>
    <dbReference type="NCBI Taxonomy" id="54128"/>
    <lineage>
        <taxon>Eukaryota</taxon>
        <taxon>Metazoa</taxon>
        <taxon>Ecdysozoa</taxon>
        <taxon>Arthropoda</taxon>
        <taxon>Hexapoda</taxon>
        <taxon>Insecta</taxon>
        <taxon>Pterygota</taxon>
        <taxon>Neoptera</taxon>
        <taxon>Endopterygota</taxon>
        <taxon>Hymenoptera</taxon>
        <taxon>Apocrita</taxon>
        <taxon>Proctotrupomorpha</taxon>
        <taxon>Chalcidoidea</taxon>
        <taxon>Trichogrammatidae</taxon>
        <taxon>Trichogramma</taxon>
    </lineage>
</organism>
<dbReference type="EMBL" id="JBJJXI010000133">
    <property type="protein sequence ID" value="KAL3388448.1"/>
    <property type="molecule type" value="Genomic_DNA"/>
</dbReference>
<accession>A0ABD2W6E3</accession>
<dbReference type="AlphaFoldDB" id="A0ABD2W6E3"/>
<evidence type="ECO:0000313" key="3">
    <source>
        <dbReference type="Proteomes" id="UP001627154"/>
    </source>
</evidence>
<dbReference type="PANTHER" id="PTHR33327:SF3">
    <property type="entry name" value="RNA-DIRECTED DNA POLYMERASE"/>
    <property type="match status" value="1"/>
</dbReference>
<dbReference type="PANTHER" id="PTHR33327">
    <property type="entry name" value="ENDONUCLEASE"/>
    <property type="match status" value="1"/>
</dbReference>
<feature type="domain" description="DUF7041" evidence="1">
    <location>
        <begin position="84"/>
        <end position="153"/>
    </location>
</feature>
<dbReference type="Pfam" id="PF23055">
    <property type="entry name" value="DUF7041"/>
    <property type="match status" value="1"/>
</dbReference>